<dbReference type="InterPro" id="IPR023174">
    <property type="entry name" value="PDEase_CS"/>
</dbReference>
<name>A0A1V9ZDX5_ACHHY</name>
<evidence type="ECO:0000256" key="4">
    <source>
        <dbReference type="ARBA" id="ARBA00022801"/>
    </source>
</evidence>
<proteinExistence type="inferred from homology"/>
<dbReference type="STRING" id="1202772.A0A1V9ZDX5"/>
<dbReference type="GO" id="GO:0004114">
    <property type="term" value="F:3',5'-cyclic-nucleotide phosphodiesterase activity"/>
    <property type="evidence" value="ECO:0007669"/>
    <property type="project" value="InterPro"/>
</dbReference>
<feature type="binding site" evidence="9">
    <location>
        <position position="439"/>
    </location>
    <ligand>
        <name>Zn(2+)</name>
        <dbReference type="ChEBI" id="CHEBI:29105"/>
        <label>1</label>
    </ligand>
</feature>
<evidence type="ECO:0000256" key="11">
    <source>
        <dbReference type="SAM" id="MobiDB-lite"/>
    </source>
</evidence>
<evidence type="ECO:0000256" key="5">
    <source>
        <dbReference type="ARBA" id="ARBA00022989"/>
    </source>
</evidence>
<dbReference type="PROSITE" id="PS51845">
    <property type="entry name" value="PDEASE_I_2"/>
    <property type="match status" value="1"/>
</dbReference>
<evidence type="ECO:0000256" key="8">
    <source>
        <dbReference type="PIRSR" id="PIRSR623088-2"/>
    </source>
</evidence>
<feature type="transmembrane region" description="Helical" evidence="12">
    <location>
        <begin position="68"/>
        <end position="88"/>
    </location>
</feature>
<dbReference type="Gene3D" id="1.20.120.350">
    <property type="entry name" value="Voltage-gated potassium channels. Chain C"/>
    <property type="match status" value="1"/>
</dbReference>
<feature type="binding site" evidence="9">
    <location>
        <position position="403"/>
    </location>
    <ligand>
        <name>Zn(2+)</name>
        <dbReference type="ChEBI" id="CHEBI:29105"/>
        <label>1</label>
    </ligand>
</feature>
<dbReference type="OrthoDB" id="189220at2759"/>
<feature type="binding site" evidence="8">
    <location>
        <position position="606"/>
    </location>
    <ligand>
        <name>AMP</name>
        <dbReference type="ChEBI" id="CHEBI:456215"/>
    </ligand>
</feature>
<dbReference type="GO" id="GO:0016020">
    <property type="term" value="C:membrane"/>
    <property type="evidence" value="ECO:0007669"/>
    <property type="project" value="UniProtKB-SubCell"/>
</dbReference>
<dbReference type="Gene3D" id="1.10.1300.10">
    <property type="entry name" value="3'5'-cyclic nucleotide phosphodiesterase, catalytic domain"/>
    <property type="match status" value="1"/>
</dbReference>
<keyword evidence="15" id="KW-1185">Reference proteome</keyword>
<evidence type="ECO:0000256" key="3">
    <source>
        <dbReference type="ARBA" id="ARBA00022723"/>
    </source>
</evidence>
<comment type="caution">
    <text evidence="14">The sequence shown here is derived from an EMBL/GenBank/DDBJ whole genome shotgun (WGS) entry which is preliminary data.</text>
</comment>
<evidence type="ECO:0000256" key="7">
    <source>
        <dbReference type="PIRSR" id="PIRSR623088-1"/>
    </source>
</evidence>
<dbReference type="AlphaFoldDB" id="A0A1V9ZDX5"/>
<dbReference type="PANTHER" id="PTHR11347">
    <property type="entry name" value="CYCLIC NUCLEOTIDE PHOSPHODIESTERASE"/>
    <property type="match status" value="1"/>
</dbReference>
<reference evidence="14 15" key="1">
    <citation type="journal article" date="2014" name="Genome Biol. Evol.">
        <title>The secreted proteins of Achlya hypogyna and Thraustotheca clavata identify the ancestral oomycete secretome and reveal gene acquisitions by horizontal gene transfer.</title>
        <authorList>
            <person name="Misner I."/>
            <person name="Blouin N."/>
            <person name="Leonard G."/>
            <person name="Richards T.A."/>
            <person name="Lane C.E."/>
        </authorList>
    </citation>
    <scope>NUCLEOTIDE SEQUENCE [LARGE SCALE GENOMIC DNA]</scope>
    <source>
        <strain evidence="14 15">ATCC 48635</strain>
    </source>
</reference>
<comment type="subcellular location">
    <subcellularLocation>
        <location evidence="1">Membrane</location>
        <topology evidence="1">Multi-pass membrane protein</topology>
    </subcellularLocation>
</comment>
<accession>A0A1V9ZDX5</accession>
<dbReference type="SUPFAM" id="SSF109604">
    <property type="entry name" value="HD-domain/PDEase-like"/>
    <property type="match status" value="1"/>
</dbReference>
<feature type="binding site" evidence="8">
    <location>
        <begin position="399"/>
        <end position="403"/>
    </location>
    <ligand>
        <name>AMP</name>
        <dbReference type="ChEBI" id="CHEBI:456215"/>
    </ligand>
</feature>
<gene>
    <name evidence="14" type="ORF">ACHHYP_16920</name>
</gene>
<evidence type="ECO:0000256" key="10">
    <source>
        <dbReference type="RuleBase" id="RU363067"/>
    </source>
</evidence>
<dbReference type="GO" id="GO:0007165">
    <property type="term" value="P:signal transduction"/>
    <property type="evidence" value="ECO:0007669"/>
    <property type="project" value="InterPro"/>
</dbReference>
<dbReference type="InterPro" id="IPR023088">
    <property type="entry name" value="PDEase"/>
</dbReference>
<dbReference type="Pfam" id="PF00233">
    <property type="entry name" value="PDEase_I"/>
    <property type="match status" value="1"/>
</dbReference>
<dbReference type="InterPro" id="IPR002073">
    <property type="entry name" value="PDEase_catalytic_dom"/>
</dbReference>
<dbReference type="EC" id="3.1.4.-" evidence="10"/>
<dbReference type="InterPro" id="IPR005821">
    <property type="entry name" value="Ion_trans_dom"/>
</dbReference>
<evidence type="ECO:0000313" key="14">
    <source>
        <dbReference type="EMBL" id="OQR96162.1"/>
    </source>
</evidence>
<feature type="binding site" evidence="8">
    <location>
        <position position="440"/>
    </location>
    <ligand>
        <name>AMP</name>
        <dbReference type="ChEBI" id="CHEBI:456215"/>
    </ligand>
</feature>
<comment type="cofactor">
    <cofactor evidence="10">
        <name>a divalent metal cation</name>
        <dbReference type="ChEBI" id="CHEBI:60240"/>
    </cofactor>
    <text evidence="10">Binds 2 divalent metal cations per subunit. Site 1 may preferentially bind zinc ions, while site 2 has a preference for magnesium and/or manganese ions.</text>
</comment>
<keyword evidence="4 10" id="KW-0378">Hydrolase</keyword>
<dbReference type="Proteomes" id="UP000243579">
    <property type="component" value="Unassembled WGS sequence"/>
</dbReference>
<evidence type="ECO:0000313" key="15">
    <source>
        <dbReference type="Proteomes" id="UP000243579"/>
    </source>
</evidence>
<evidence type="ECO:0000259" key="13">
    <source>
        <dbReference type="PROSITE" id="PS51845"/>
    </source>
</evidence>
<organism evidence="14 15">
    <name type="scientific">Achlya hypogyna</name>
    <name type="common">Oomycete</name>
    <name type="synonym">Protoachlya hypogyna</name>
    <dbReference type="NCBI Taxonomy" id="1202772"/>
    <lineage>
        <taxon>Eukaryota</taxon>
        <taxon>Sar</taxon>
        <taxon>Stramenopiles</taxon>
        <taxon>Oomycota</taxon>
        <taxon>Saprolegniomycetes</taxon>
        <taxon>Saprolegniales</taxon>
        <taxon>Achlyaceae</taxon>
        <taxon>Achlya</taxon>
    </lineage>
</organism>
<dbReference type="GO" id="GO:0046872">
    <property type="term" value="F:metal ion binding"/>
    <property type="evidence" value="ECO:0007669"/>
    <property type="project" value="UniProtKB-KW"/>
</dbReference>
<dbReference type="PRINTS" id="PR00387">
    <property type="entry name" value="PDIESTERASE1"/>
</dbReference>
<feature type="region of interest" description="Disordered" evidence="11">
    <location>
        <begin position="1"/>
        <end position="24"/>
    </location>
</feature>
<feature type="transmembrane region" description="Helical" evidence="12">
    <location>
        <begin position="108"/>
        <end position="126"/>
    </location>
</feature>
<keyword evidence="2 12" id="KW-0812">Transmembrane</keyword>
<evidence type="ECO:0000256" key="6">
    <source>
        <dbReference type="ARBA" id="ARBA00023136"/>
    </source>
</evidence>
<protein>
    <recommendedName>
        <fullName evidence="10">Phosphodiesterase</fullName>
        <ecNumber evidence="10">3.1.4.-</ecNumber>
    </recommendedName>
</protein>
<keyword evidence="6 12" id="KW-0472">Membrane</keyword>
<sequence>MSVSVKSPRLSTKPGTRSVVPSDSLPQRTLELTGGRRGGGLRVKQPPRNKWIDKRRARVGSFMMDIRVEFFFITLVITYGIFVLVQISFSDTFAQHDLENPNDQYQPIFNYVDVAVGSLLMVELGLRLFGFGLTVLHGFWNLFDAIVVIGSFALSLVSVVTNQQNQSKLVVSLLRLRIILRIFRLLVVFERIKQRSKAIKFAHRGNAIQSPLETVLGCLNELRFHPAIKPATRDELDYAIYVIKSNKLYDAGEHLIQGQNIDADTQNYLRNVLLKKADNAPGDNAQNPSTPRGGIATEDDLKGIRQPPPLLRMQSSSTHDLFPLTEHSRTEFNNLMLTVGDWDFDVFQVHHLTRGNALSHMGYYLLHDMVQDTLKIEGRVLAAFLLEIQKGYVVTNPYHNAIHAADVMQTSYYFSCRAAISGFLRPLDKTLLLIAASIHDFKHDGFNNGFHIATGSELAIRYNDTAVLENFHVAQTFLTMKATSCNLFQNLSTDDFKYARDMVIQMVLGTDMAKHFEDVALFKTTIMPATPDDPVDIKSAGDKKLLMKMIIHTSDVSNPAKMRITMLRWTDRVVEEFFLQGDKEKVLGLVVSPFMDRVTISLKKMQVGFADFVVSPLFHVWSNISEQVKDDAYRTLLENREWWSTREDDFKHAALPELVRELGGQDQGRIITMADQMGIIDEGEAPPLLASNSKVISLGREKASALEPLQTLPSSSS</sequence>
<feature type="binding site" evidence="9">
    <location>
        <position position="440"/>
    </location>
    <ligand>
        <name>Zn(2+)</name>
        <dbReference type="ChEBI" id="CHEBI:29105"/>
        <label>1</label>
    </ligand>
</feature>
<dbReference type="CDD" id="cd00077">
    <property type="entry name" value="HDc"/>
    <property type="match status" value="1"/>
</dbReference>
<evidence type="ECO:0000256" key="9">
    <source>
        <dbReference type="PIRSR" id="PIRSR623088-3"/>
    </source>
</evidence>
<evidence type="ECO:0000256" key="12">
    <source>
        <dbReference type="SAM" id="Phobius"/>
    </source>
</evidence>
<feature type="binding site" evidence="9">
    <location>
        <position position="440"/>
    </location>
    <ligand>
        <name>Zn(2+)</name>
        <dbReference type="ChEBI" id="CHEBI:29105"/>
        <label>2</label>
    </ligand>
</feature>
<keyword evidence="3 9" id="KW-0479">Metal-binding</keyword>
<feature type="transmembrane region" description="Helical" evidence="12">
    <location>
        <begin position="138"/>
        <end position="157"/>
    </location>
</feature>
<feature type="active site" description="Proton donor" evidence="7">
    <location>
        <position position="399"/>
    </location>
</feature>
<dbReference type="InterPro" id="IPR036971">
    <property type="entry name" value="PDEase_catalytic_dom_sf"/>
</dbReference>
<feature type="domain" description="PDEase" evidence="13">
    <location>
        <begin position="297"/>
        <end position="650"/>
    </location>
</feature>
<dbReference type="SUPFAM" id="SSF81324">
    <property type="entry name" value="Voltage-gated potassium channels"/>
    <property type="match status" value="1"/>
</dbReference>
<dbReference type="EMBL" id="JNBR01000153">
    <property type="protein sequence ID" value="OQR96162.1"/>
    <property type="molecule type" value="Genomic_DNA"/>
</dbReference>
<feature type="region of interest" description="Disordered" evidence="11">
    <location>
        <begin position="279"/>
        <end position="301"/>
    </location>
</feature>
<evidence type="ECO:0000256" key="2">
    <source>
        <dbReference type="ARBA" id="ARBA00022692"/>
    </source>
</evidence>
<dbReference type="GO" id="GO:0005216">
    <property type="term" value="F:monoatomic ion channel activity"/>
    <property type="evidence" value="ECO:0007669"/>
    <property type="project" value="InterPro"/>
</dbReference>
<dbReference type="Pfam" id="PF00520">
    <property type="entry name" value="Ion_trans"/>
    <property type="match status" value="1"/>
</dbReference>
<feature type="binding site" evidence="9">
    <location>
        <position position="555"/>
    </location>
    <ligand>
        <name>Zn(2+)</name>
        <dbReference type="ChEBI" id="CHEBI:29105"/>
        <label>1</label>
    </ligand>
</feature>
<keyword evidence="5 12" id="KW-1133">Transmembrane helix</keyword>
<feature type="binding site" evidence="8">
    <location>
        <position position="555"/>
    </location>
    <ligand>
        <name>AMP</name>
        <dbReference type="ChEBI" id="CHEBI:456215"/>
    </ligand>
</feature>
<comment type="similarity">
    <text evidence="10">Belongs to the cyclic nucleotide phosphodiesterase family.</text>
</comment>
<dbReference type="InterPro" id="IPR027359">
    <property type="entry name" value="Volt_channel_dom_sf"/>
</dbReference>
<evidence type="ECO:0000256" key="1">
    <source>
        <dbReference type="ARBA" id="ARBA00004141"/>
    </source>
</evidence>
<dbReference type="PROSITE" id="PS00126">
    <property type="entry name" value="PDEASE_I_1"/>
    <property type="match status" value="1"/>
</dbReference>
<dbReference type="InterPro" id="IPR003607">
    <property type="entry name" value="HD/PDEase_dom"/>
</dbReference>